<name>A0A543CRJ8_9ACTN</name>
<dbReference type="GO" id="GO:0016137">
    <property type="term" value="P:glycoside metabolic process"/>
    <property type="evidence" value="ECO:0007669"/>
    <property type="project" value="UniProtKB-ARBA"/>
</dbReference>
<dbReference type="InterPro" id="IPR024078">
    <property type="entry name" value="LmbE-like_dom_sf"/>
</dbReference>
<keyword evidence="3" id="KW-1185">Reference proteome</keyword>
<proteinExistence type="predicted"/>
<organism evidence="2 3">
    <name type="scientific">Actinoallomurus bryophytorum</name>
    <dbReference type="NCBI Taxonomy" id="1490222"/>
    <lineage>
        <taxon>Bacteria</taxon>
        <taxon>Bacillati</taxon>
        <taxon>Actinomycetota</taxon>
        <taxon>Actinomycetes</taxon>
        <taxon>Streptosporangiales</taxon>
        <taxon>Thermomonosporaceae</taxon>
        <taxon>Actinoallomurus</taxon>
    </lineage>
</organism>
<dbReference type="SUPFAM" id="SSF102588">
    <property type="entry name" value="LmbE-like"/>
    <property type="match status" value="1"/>
</dbReference>
<accession>A0A543CRJ8</accession>
<dbReference type="Proteomes" id="UP000316096">
    <property type="component" value="Unassembled WGS sequence"/>
</dbReference>
<evidence type="ECO:0000256" key="1">
    <source>
        <dbReference type="ARBA" id="ARBA00022833"/>
    </source>
</evidence>
<dbReference type="EMBL" id="VFOZ01000001">
    <property type="protein sequence ID" value="TQL99620.1"/>
    <property type="molecule type" value="Genomic_DNA"/>
</dbReference>
<protein>
    <submittedName>
        <fullName evidence="2">LmbE family N-acetylglucosaminyl deacetylase</fullName>
    </submittedName>
</protein>
<evidence type="ECO:0000313" key="2">
    <source>
        <dbReference type="EMBL" id="TQL99620.1"/>
    </source>
</evidence>
<evidence type="ECO:0000313" key="3">
    <source>
        <dbReference type="Proteomes" id="UP000316096"/>
    </source>
</evidence>
<comment type="caution">
    <text evidence="2">The sequence shown here is derived from an EMBL/GenBank/DDBJ whole genome shotgun (WGS) entry which is preliminary data.</text>
</comment>
<dbReference type="AlphaFoldDB" id="A0A543CRJ8"/>
<dbReference type="Gene3D" id="3.40.50.10320">
    <property type="entry name" value="LmbE-like"/>
    <property type="match status" value="1"/>
</dbReference>
<keyword evidence="1" id="KW-0862">Zinc</keyword>
<reference evidence="2 3" key="1">
    <citation type="submission" date="2019-06" db="EMBL/GenBank/DDBJ databases">
        <title>Sequencing the genomes of 1000 actinobacteria strains.</title>
        <authorList>
            <person name="Klenk H.-P."/>
        </authorList>
    </citation>
    <scope>NUCLEOTIDE SEQUENCE [LARGE SCALE GENOMIC DNA]</scope>
    <source>
        <strain evidence="2 3">DSM 102200</strain>
    </source>
</reference>
<dbReference type="OrthoDB" id="3514174at2"/>
<sequence>MGAEIGVRPSTEAAHEEWMAGAPGRLRRTLPEAGSVLAVVARPGDEACYLGAVLDAFRVGGSEVNVLAFSRGDASPFNDSMERLGSIRPFEFDAAASALRATHCVLADYPEAELRRLPIAQLAERVIRMIREWRVDLLVTVDGRVGDRTAANVCCRAGRELAVPVLGWTLPHAVARSVREATGLSVTGDADGRIDFELQVRRTIQRYAMLAHWSQSRGDGTHLARLTVQGDREWLRWLVPTPACEDTPERGAE</sequence>
<dbReference type="Pfam" id="PF02585">
    <property type="entry name" value="PIG-L"/>
    <property type="match status" value="1"/>
</dbReference>
<gene>
    <name evidence="2" type="ORF">FB559_5316</name>
</gene>
<dbReference type="InterPro" id="IPR003737">
    <property type="entry name" value="GlcNAc_PI_deacetylase-related"/>
</dbReference>